<feature type="chain" id="PRO_5039367346" evidence="1">
    <location>
        <begin position="23"/>
        <end position="126"/>
    </location>
</feature>
<accession>A0A9D3X6Y8</accession>
<protein>
    <submittedName>
        <fullName evidence="2">Uncharacterized protein</fullName>
    </submittedName>
</protein>
<dbReference type="Proteomes" id="UP000827986">
    <property type="component" value="Unassembled WGS sequence"/>
</dbReference>
<keyword evidence="3" id="KW-1185">Reference proteome</keyword>
<reference evidence="2" key="1">
    <citation type="submission" date="2021-09" db="EMBL/GenBank/DDBJ databases">
        <title>The genome of Mauremys mutica provides insights into the evolution of semi-aquatic lifestyle.</title>
        <authorList>
            <person name="Gong S."/>
            <person name="Gao Y."/>
        </authorList>
    </citation>
    <scope>NUCLEOTIDE SEQUENCE</scope>
    <source>
        <strain evidence="2">MM-2020</strain>
        <tissue evidence="2">Muscle</tissue>
    </source>
</reference>
<feature type="signal peptide" evidence="1">
    <location>
        <begin position="1"/>
        <end position="22"/>
    </location>
</feature>
<evidence type="ECO:0000313" key="3">
    <source>
        <dbReference type="Proteomes" id="UP000827986"/>
    </source>
</evidence>
<comment type="caution">
    <text evidence="2">The sequence shown here is derived from an EMBL/GenBank/DDBJ whole genome shotgun (WGS) entry which is preliminary data.</text>
</comment>
<gene>
    <name evidence="2" type="ORF">KIL84_017842</name>
</gene>
<dbReference type="AlphaFoldDB" id="A0A9D3X6Y8"/>
<name>A0A9D3X6Y8_9SAUR</name>
<keyword evidence="1" id="KW-0732">Signal</keyword>
<sequence length="126" mass="13886">MHLSSMEGSLVICLLELKFVLGYVRHLAIKPQHISNIILLKLNFKGGAGPSEFGIDHLGDRWLNPALTFPLCGKNPLPYTPVLSVGRKCVSLPLPSHSVFSLELFTFIFKRLVLPAAAVRCSYGIQ</sequence>
<evidence type="ECO:0000256" key="1">
    <source>
        <dbReference type="SAM" id="SignalP"/>
    </source>
</evidence>
<dbReference type="EMBL" id="JAHDVG010000482">
    <property type="protein sequence ID" value="KAH1174003.1"/>
    <property type="molecule type" value="Genomic_DNA"/>
</dbReference>
<evidence type="ECO:0000313" key="2">
    <source>
        <dbReference type="EMBL" id="KAH1174003.1"/>
    </source>
</evidence>
<organism evidence="2 3">
    <name type="scientific">Mauremys mutica</name>
    <name type="common">yellowpond turtle</name>
    <dbReference type="NCBI Taxonomy" id="74926"/>
    <lineage>
        <taxon>Eukaryota</taxon>
        <taxon>Metazoa</taxon>
        <taxon>Chordata</taxon>
        <taxon>Craniata</taxon>
        <taxon>Vertebrata</taxon>
        <taxon>Euteleostomi</taxon>
        <taxon>Archelosauria</taxon>
        <taxon>Testudinata</taxon>
        <taxon>Testudines</taxon>
        <taxon>Cryptodira</taxon>
        <taxon>Durocryptodira</taxon>
        <taxon>Testudinoidea</taxon>
        <taxon>Geoemydidae</taxon>
        <taxon>Geoemydinae</taxon>
        <taxon>Mauremys</taxon>
    </lineage>
</organism>
<proteinExistence type="predicted"/>